<dbReference type="EMBL" id="CP104213">
    <property type="protein sequence ID" value="UWX62723.1"/>
    <property type="molecule type" value="Genomic_DNA"/>
</dbReference>
<dbReference type="InterPro" id="IPR002549">
    <property type="entry name" value="AI-2E-like"/>
</dbReference>
<feature type="transmembrane region" description="Helical" evidence="8">
    <location>
        <begin position="74"/>
        <end position="99"/>
    </location>
</feature>
<feature type="transmembrane region" description="Helical" evidence="8">
    <location>
        <begin position="253"/>
        <end position="276"/>
    </location>
</feature>
<sequence>MTPRTIPDLLAGLWRLPWLRLLVYLILLVLVLVLARSLTSVLVTALVAYTLAFLVNPLLGWLQRRKVPRPLGVLLVLVVLLAVTALLSWTVLAQVVVLVGQLPALIPRLPDLIGGLLTRLSGVPGLENAQQQLTTFLTAQAQQLSTHLGPTLQRLFTSGSTVLGGVVSAVGWIGQGALIVILSAYFMLDYERVGQGLMRVLPLTWQPGARQISCDVGESFGGYLRGQLLVGLAVGVLVALGLLALGIPNALAIGLLAAVLDIVPYLGPVIAALPAVLLALPSGWITVLLVIGVFVVANQIEGNFLSPYILGKTTDLSSAAVLLSILAGLTLGGLVGAVLAIPVVTLLKKWTERYWLPSTAHDAPPKP</sequence>
<feature type="transmembrane region" description="Helical" evidence="8">
    <location>
        <begin position="320"/>
        <end position="347"/>
    </location>
</feature>
<keyword evidence="5 8" id="KW-0812">Transmembrane</keyword>
<evidence type="ECO:0000313" key="9">
    <source>
        <dbReference type="EMBL" id="UWX62723.1"/>
    </source>
</evidence>
<dbReference type="RefSeq" id="WP_260559018.1">
    <property type="nucleotide sequence ID" value="NZ_BAABEC010000059.1"/>
</dbReference>
<dbReference type="PANTHER" id="PTHR21716:SF53">
    <property type="entry name" value="PERMEASE PERM-RELATED"/>
    <property type="match status" value="1"/>
</dbReference>
<reference evidence="9" key="1">
    <citation type="submission" date="2022-09" db="EMBL/GenBank/DDBJ databases">
        <title>genome sequence of Deinococcus rubellus.</title>
        <authorList>
            <person name="Srinivasan S."/>
        </authorList>
    </citation>
    <scope>NUCLEOTIDE SEQUENCE</scope>
    <source>
        <strain evidence="9">Ant6</strain>
    </source>
</reference>
<evidence type="ECO:0000256" key="5">
    <source>
        <dbReference type="ARBA" id="ARBA00022692"/>
    </source>
</evidence>
<keyword evidence="3" id="KW-0813">Transport</keyword>
<proteinExistence type="inferred from homology"/>
<feature type="transmembrane region" description="Helical" evidence="8">
    <location>
        <begin position="162"/>
        <end position="188"/>
    </location>
</feature>
<protein>
    <submittedName>
        <fullName evidence="9">AI-2E family transporter</fullName>
    </submittedName>
</protein>
<feature type="transmembrane region" description="Helical" evidence="8">
    <location>
        <begin position="283"/>
        <end position="300"/>
    </location>
</feature>
<evidence type="ECO:0000256" key="3">
    <source>
        <dbReference type="ARBA" id="ARBA00022448"/>
    </source>
</evidence>
<evidence type="ECO:0000256" key="1">
    <source>
        <dbReference type="ARBA" id="ARBA00004651"/>
    </source>
</evidence>
<gene>
    <name evidence="9" type="ORF">N0D28_08045</name>
</gene>
<comment type="similarity">
    <text evidence="2">Belongs to the autoinducer-2 exporter (AI-2E) (TC 2.A.86) family.</text>
</comment>
<organism evidence="9 10">
    <name type="scientific">Deinococcus rubellus</name>
    <dbReference type="NCBI Taxonomy" id="1889240"/>
    <lineage>
        <taxon>Bacteria</taxon>
        <taxon>Thermotogati</taxon>
        <taxon>Deinococcota</taxon>
        <taxon>Deinococci</taxon>
        <taxon>Deinococcales</taxon>
        <taxon>Deinococcaceae</taxon>
        <taxon>Deinococcus</taxon>
    </lineage>
</organism>
<dbReference type="Proteomes" id="UP001060261">
    <property type="component" value="Chromosome"/>
</dbReference>
<evidence type="ECO:0000313" key="10">
    <source>
        <dbReference type="Proteomes" id="UP001060261"/>
    </source>
</evidence>
<comment type="subcellular location">
    <subcellularLocation>
        <location evidence="1">Cell membrane</location>
        <topology evidence="1">Multi-pass membrane protein</topology>
    </subcellularLocation>
</comment>
<dbReference type="PANTHER" id="PTHR21716">
    <property type="entry name" value="TRANSMEMBRANE PROTEIN"/>
    <property type="match status" value="1"/>
</dbReference>
<evidence type="ECO:0000256" key="8">
    <source>
        <dbReference type="SAM" id="Phobius"/>
    </source>
</evidence>
<name>A0ABY5YFW2_9DEIO</name>
<dbReference type="Pfam" id="PF01594">
    <property type="entry name" value="AI-2E_transport"/>
    <property type="match status" value="1"/>
</dbReference>
<feature type="transmembrane region" description="Helical" evidence="8">
    <location>
        <begin position="12"/>
        <end position="35"/>
    </location>
</feature>
<feature type="transmembrane region" description="Helical" evidence="8">
    <location>
        <begin position="41"/>
        <end position="62"/>
    </location>
</feature>
<accession>A0ABY5YFW2</accession>
<keyword evidence="10" id="KW-1185">Reference proteome</keyword>
<evidence type="ECO:0000256" key="4">
    <source>
        <dbReference type="ARBA" id="ARBA00022475"/>
    </source>
</evidence>
<keyword evidence="6 8" id="KW-1133">Transmembrane helix</keyword>
<evidence type="ECO:0000256" key="7">
    <source>
        <dbReference type="ARBA" id="ARBA00023136"/>
    </source>
</evidence>
<evidence type="ECO:0000256" key="2">
    <source>
        <dbReference type="ARBA" id="ARBA00009773"/>
    </source>
</evidence>
<evidence type="ECO:0000256" key="6">
    <source>
        <dbReference type="ARBA" id="ARBA00022989"/>
    </source>
</evidence>
<keyword evidence="4" id="KW-1003">Cell membrane</keyword>
<feature type="transmembrane region" description="Helical" evidence="8">
    <location>
        <begin position="228"/>
        <end position="247"/>
    </location>
</feature>
<keyword evidence="7 8" id="KW-0472">Membrane</keyword>